<sequence length="346" mass="39063">MDIQFNDFPYPIYLEHDHFSQLKERLSQMSGKKFLLTDQNVATLYQEQIDQLDQLASFSYHIVPPGEGSKSLACYQEVMNHMVEVGLTRSDCLIAFGGGVIGDLGGFLAATYLRGINFIQVPTTLLAMVDSAIGGKNGINFGAYKNQVGTFYHPAWVHIDSSYLNTLDIRQINNGLAEIIKYAILTDPALLEKINRDKSQLNYLNLIKRSLEIKHAYVANDLHDQGKRQYLNLGHTFAHAIESISNHQVNHGEAVAIGLLWMARASFKLGWARQSFVPLLEDLYQKQGLFQTYYCDSQDLMKAINHDKKKQDLTIHLIIPLEIGKCVRQAIPVHELGQWIEAGSRI</sequence>
<comment type="cofactor">
    <cofactor evidence="3">
        <name>Zn(2+)</name>
        <dbReference type="ChEBI" id="CHEBI:29105"/>
    </cofactor>
</comment>
<dbReference type="PIRSF" id="PIRSF001455">
    <property type="entry name" value="DHQ_synth"/>
    <property type="match status" value="1"/>
</dbReference>
<comment type="cofactor">
    <cofactor evidence="2">
        <name>Co(2+)</name>
        <dbReference type="ChEBI" id="CHEBI:48828"/>
    </cofactor>
</comment>
<dbReference type="STRING" id="120956.SAMN05421791_103186"/>
<evidence type="ECO:0000256" key="1">
    <source>
        <dbReference type="ARBA" id="ARBA00001911"/>
    </source>
</evidence>
<dbReference type="FunFam" id="3.40.50.1970:FF:000007">
    <property type="entry name" value="Pentafunctional AROM polypeptide"/>
    <property type="match status" value="1"/>
</dbReference>
<dbReference type="GO" id="GO:0003856">
    <property type="term" value="F:3-dehydroquinate synthase activity"/>
    <property type="evidence" value="ECO:0007669"/>
    <property type="project" value="UniProtKB-UniRule"/>
</dbReference>
<dbReference type="PANTHER" id="PTHR43622:SF1">
    <property type="entry name" value="3-DEHYDROQUINATE SYNTHASE"/>
    <property type="match status" value="1"/>
</dbReference>
<dbReference type="RefSeq" id="WP_090289594.1">
    <property type="nucleotide sequence ID" value="NZ_FNCK01000003.1"/>
</dbReference>
<dbReference type="GO" id="GO:0009423">
    <property type="term" value="P:chorismate biosynthetic process"/>
    <property type="evidence" value="ECO:0007669"/>
    <property type="project" value="UniProtKB-UniRule"/>
</dbReference>
<keyword evidence="6" id="KW-0862">Zinc</keyword>
<dbReference type="OrthoDB" id="9806583at2"/>
<dbReference type="Gene3D" id="1.20.1090.10">
    <property type="entry name" value="Dehydroquinate synthase-like - alpha domain"/>
    <property type="match status" value="1"/>
</dbReference>
<organism evidence="13 14">
    <name type="scientific">Facklamia miroungae</name>
    <dbReference type="NCBI Taxonomy" id="120956"/>
    <lineage>
        <taxon>Bacteria</taxon>
        <taxon>Bacillati</taxon>
        <taxon>Bacillota</taxon>
        <taxon>Bacilli</taxon>
        <taxon>Lactobacillales</taxon>
        <taxon>Aerococcaceae</taxon>
        <taxon>Facklamia</taxon>
    </lineage>
</organism>
<keyword evidence="8" id="KW-0456">Lyase</keyword>
<dbReference type="InterPro" id="IPR030960">
    <property type="entry name" value="DHQS/DOIS_N"/>
</dbReference>
<feature type="domain" description="3-dehydroquinate synthase N-terminal" evidence="11">
    <location>
        <begin position="62"/>
        <end position="173"/>
    </location>
</feature>
<reference evidence="13 14" key="1">
    <citation type="submission" date="2016-10" db="EMBL/GenBank/DDBJ databases">
        <authorList>
            <person name="de Groot N.N."/>
        </authorList>
    </citation>
    <scope>NUCLEOTIDE SEQUENCE [LARGE SCALE GENOMIC DNA]</scope>
    <source>
        <strain evidence="13 14">ATCC BAA-466</strain>
    </source>
</reference>
<dbReference type="GO" id="GO:0046872">
    <property type="term" value="F:metal ion binding"/>
    <property type="evidence" value="ECO:0007669"/>
    <property type="project" value="UniProtKB-KW"/>
</dbReference>
<evidence type="ECO:0000259" key="11">
    <source>
        <dbReference type="Pfam" id="PF01761"/>
    </source>
</evidence>
<evidence type="ECO:0000256" key="4">
    <source>
        <dbReference type="ARBA" id="ARBA00022723"/>
    </source>
</evidence>
<dbReference type="Gene3D" id="3.40.50.1970">
    <property type="match status" value="1"/>
</dbReference>
<dbReference type="InterPro" id="IPR016037">
    <property type="entry name" value="DHQ_synth_AroB"/>
</dbReference>
<protein>
    <recommendedName>
        <fullName evidence="10">3-dehydroquinate synthase</fullName>
        <ecNumber evidence="10">4.2.3.4</ecNumber>
    </recommendedName>
</protein>
<evidence type="ECO:0000256" key="5">
    <source>
        <dbReference type="ARBA" id="ARBA00022741"/>
    </source>
</evidence>
<dbReference type="Pfam" id="PF24621">
    <property type="entry name" value="DHQS_C"/>
    <property type="match status" value="1"/>
</dbReference>
<keyword evidence="7" id="KW-0520">NAD</keyword>
<evidence type="ECO:0000256" key="2">
    <source>
        <dbReference type="ARBA" id="ARBA00001941"/>
    </source>
</evidence>
<evidence type="ECO:0000259" key="12">
    <source>
        <dbReference type="Pfam" id="PF24621"/>
    </source>
</evidence>
<gene>
    <name evidence="13" type="ORF">SAMN05421791_103186</name>
</gene>
<dbReference type="NCBIfam" id="TIGR01357">
    <property type="entry name" value="aroB"/>
    <property type="match status" value="1"/>
</dbReference>
<proteinExistence type="predicted"/>
<dbReference type="GO" id="GO:0009073">
    <property type="term" value="P:aromatic amino acid family biosynthetic process"/>
    <property type="evidence" value="ECO:0007669"/>
    <property type="project" value="InterPro"/>
</dbReference>
<keyword evidence="5" id="KW-0547">Nucleotide-binding</keyword>
<dbReference type="Proteomes" id="UP000199708">
    <property type="component" value="Unassembled WGS sequence"/>
</dbReference>
<dbReference type="GO" id="GO:0005737">
    <property type="term" value="C:cytoplasm"/>
    <property type="evidence" value="ECO:0007669"/>
    <property type="project" value="InterPro"/>
</dbReference>
<dbReference type="EC" id="4.2.3.4" evidence="10"/>
<evidence type="ECO:0000256" key="6">
    <source>
        <dbReference type="ARBA" id="ARBA00022833"/>
    </source>
</evidence>
<accession>A0A1G7RUV9</accession>
<dbReference type="SUPFAM" id="SSF56796">
    <property type="entry name" value="Dehydroquinate synthase-like"/>
    <property type="match status" value="1"/>
</dbReference>
<evidence type="ECO:0000256" key="8">
    <source>
        <dbReference type="ARBA" id="ARBA00023239"/>
    </source>
</evidence>
<dbReference type="InterPro" id="IPR050071">
    <property type="entry name" value="Dehydroquinate_synthase"/>
</dbReference>
<comment type="cofactor">
    <cofactor evidence="1">
        <name>NAD(+)</name>
        <dbReference type="ChEBI" id="CHEBI:57540"/>
    </cofactor>
</comment>
<dbReference type="PANTHER" id="PTHR43622">
    <property type="entry name" value="3-DEHYDROQUINATE SYNTHASE"/>
    <property type="match status" value="1"/>
</dbReference>
<evidence type="ECO:0000313" key="14">
    <source>
        <dbReference type="Proteomes" id="UP000199708"/>
    </source>
</evidence>
<dbReference type="AlphaFoldDB" id="A0A1G7RUV9"/>
<evidence type="ECO:0000256" key="9">
    <source>
        <dbReference type="ARBA" id="ARBA00023285"/>
    </source>
</evidence>
<evidence type="ECO:0000256" key="10">
    <source>
        <dbReference type="NCBIfam" id="TIGR01357"/>
    </source>
</evidence>
<dbReference type="InterPro" id="IPR056179">
    <property type="entry name" value="DHQS_C"/>
</dbReference>
<dbReference type="CDD" id="cd08195">
    <property type="entry name" value="DHQS"/>
    <property type="match status" value="1"/>
</dbReference>
<keyword evidence="14" id="KW-1185">Reference proteome</keyword>
<feature type="domain" description="3-dehydroquinate synthase C-terminal" evidence="12">
    <location>
        <begin position="175"/>
        <end position="310"/>
    </location>
</feature>
<dbReference type="Pfam" id="PF01761">
    <property type="entry name" value="DHQ_synthase"/>
    <property type="match status" value="1"/>
</dbReference>
<evidence type="ECO:0000256" key="7">
    <source>
        <dbReference type="ARBA" id="ARBA00023027"/>
    </source>
</evidence>
<dbReference type="GO" id="GO:0000166">
    <property type="term" value="F:nucleotide binding"/>
    <property type="evidence" value="ECO:0007669"/>
    <property type="project" value="UniProtKB-KW"/>
</dbReference>
<name>A0A1G7RUV9_9LACT</name>
<evidence type="ECO:0000313" key="13">
    <source>
        <dbReference type="EMBL" id="SDG14464.1"/>
    </source>
</evidence>
<dbReference type="EMBL" id="FNCK01000003">
    <property type="protein sequence ID" value="SDG14464.1"/>
    <property type="molecule type" value="Genomic_DNA"/>
</dbReference>
<dbReference type="InterPro" id="IPR030963">
    <property type="entry name" value="DHQ_synth_fam"/>
</dbReference>
<keyword evidence="4" id="KW-0479">Metal-binding</keyword>
<evidence type="ECO:0000256" key="3">
    <source>
        <dbReference type="ARBA" id="ARBA00001947"/>
    </source>
</evidence>
<keyword evidence="9" id="KW-0170">Cobalt</keyword>